<proteinExistence type="predicted"/>
<evidence type="ECO:0000313" key="2">
    <source>
        <dbReference type="EMBL" id="KAK4217005.1"/>
    </source>
</evidence>
<protein>
    <submittedName>
        <fullName evidence="2">Uncharacterized protein</fullName>
    </submittedName>
</protein>
<dbReference type="AlphaFoldDB" id="A0AAN6YE91"/>
<dbReference type="EMBL" id="MU858063">
    <property type="protein sequence ID" value="KAK4217005.1"/>
    <property type="molecule type" value="Genomic_DNA"/>
</dbReference>
<evidence type="ECO:0000256" key="1">
    <source>
        <dbReference type="SAM" id="MobiDB-lite"/>
    </source>
</evidence>
<feature type="region of interest" description="Disordered" evidence="1">
    <location>
        <begin position="1"/>
        <end position="66"/>
    </location>
</feature>
<reference evidence="2" key="1">
    <citation type="journal article" date="2023" name="Mol. Phylogenet. Evol.">
        <title>Genome-scale phylogeny and comparative genomics of the fungal order Sordariales.</title>
        <authorList>
            <person name="Hensen N."/>
            <person name="Bonometti L."/>
            <person name="Westerberg I."/>
            <person name="Brannstrom I.O."/>
            <person name="Guillou S."/>
            <person name="Cros-Aarteil S."/>
            <person name="Calhoun S."/>
            <person name="Haridas S."/>
            <person name="Kuo A."/>
            <person name="Mondo S."/>
            <person name="Pangilinan J."/>
            <person name="Riley R."/>
            <person name="LaButti K."/>
            <person name="Andreopoulos B."/>
            <person name="Lipzen A."/>
            <person name="Chen C."/>
            <person name="Yan M."/>
            <person name="Daum C."/>
            <person name="Ng V."/>
            <person name="Clum A."/>
            <person name="Steindorff A."/>
            <person name="Ohm R.A."/>
            <person name="Martin F."/>
            <person name="Silar P."/>
            <person name="Natvig D.O."/>
            <person name="Lalanne C."/>
            <person name="Gautier V."/>
            <person name="Ament-Velasquez S.L."/>
            <person name="Kruys A."/>
            <person name="Hutchinson M.I."/>
            <person name="Powell A.J."/>
            <person name="Barry K."/>
            <person name="Miller A.N."/>
            <person name="Grigoriev I.V."/>
            <person name="Debuchy R."/>
            <person name="Gladieux P."/>
            <person name="Hiltunen Thoren M."/>
            <person name="Johannesson H."/>
        </authorList>
    </citation>
    <scope>NUCLEOTIDE SEQUENCE</scope>
    <source>
        <strain evidence="2">PSN293</strain>
    </source>
</reference>
<comment type="caution">
    <text evidence="2">The sequence shown here is derived from an EMBL/GenBank/DDBJ whole genome shotgun (WGS) entry which is preliminary data.</text>
</comment>
<name>A0AAN6YE91_9PEZI</name>
<accession>A0AAN6YE91</accession>
<feature type="compositionally biased region" description="Polar residues" evidence="1">
    <location>
        <begin position="44"/>
        <end position="58"/>
    </location>
</feature>
<keyword evidence="3" id="KW-1185">Reference proteome</keyword>
<reference evidence="2" key="2">
    <citation type="submission" date="2023-05" db="EMBL/GenBank/DDBJ databases">
        <authorList>
            <consortium name="Lawrence Berkeley National Laboratory"/>
            <person name="Steindorff A."/>
            <person name="Hensen N."/>
            <person name="Bonometti L."/>
            <person name="Westerberg I."/>
            <person name="Brannstrom I.O."/>
            <person name="Guillou S."/>
            <person name="Cros-Aarteil S."/>
            <person name="Calhoun S."/>
            <person name="Haridas S."/>
            <person name="Kuo A."/>
            <person name="Mondo S."/>
            <person name="Pangilinan J."/>
            <person name="Riley R."/>
            <person name="Labutti K."/>
            <person name="Andreopoulos B."/>
            <person name="Lipzen A."/>
            <person name="Chen C."/>
            <person name="Yanf M."/>
            <person name="Daum C."/>
            <person name="Ng V."/>
            <person name="Clum A."/>
            <person name="Ohm R."/>
            <person name="Martin F."/>
            <person name="Silar P."/>
            <person name="Natvig D."/>
            <person name="Lalanne C."/>
            <person name="Gautier V."/>
            <person name="Ament-Velasquez S.L."/>
            <person name="Kruys A."/>
            <person name="Hutchinson M.I."/>
            <person name="Powell A.J."/>
            <person name="Barry K."/>
            <person name="Miller A.N."/>
            <person name="Grigoriev I.V."/>
            <person name="Debuchy R."/>
            <person name="Gladieux P."/>
            <person name="Thoren M.H."/>
            <person name="Johannesson H."/>
        </authorList>
    </citation>
    <scope>NUCLEOTIDE SEQUENCE</scope>
    <source>
        <strain evidence="2">PSN293</strain>
    </source>
</reference>
<gene>
    <name evidence="2" type="ORF">QBC37DRAFT_68262</name>
</gene>
<dbReference type="Proteomes" id="UP001301769">
    <property type="component" value="Unassembled WGS sequence"/>
</dbReference>
<evidence type="ECO:0000313" key="3">
    <source>
        <dbReference type="Proteomes" id="UP001301769"/>
    </source>
</evidence>
<sequence>MAASFPGPGGRMPVGIPGDWDLQGPAPYGPFEPFTTDDWEQDWQRGTAQPVSSRTRGAQRSREEEDMQQLESYLTMTASLEPPKKITKAYGATVADPSKRSLGTLPYELQTRIFQAASGPQFFFLNVQNGTLAVLGRPAQKGISLACRLAREVYTKDKSFFVIGNNYYWVDSENDIFYFQDTARPLDYMRWLRRRPHPVPVISDNILENINREFMHNVAFDFDDFGYPNSEMWLERYVCPLFPNIKEMHVLIPKGHREMPDPKWTPETLVIQDMPKMEVLRSPTTGVREMWYMIEYHLKKHMNARGRWAIGEIPDIIPHWASVQEVVKDD</sequence>
<organism evidence="2 3">
    <name type="scientific">Rhypophila decipiens</name>
    <dbReference type="NCBI Taxonomy" id="261697"/>
    <lineage>
        <taxon>Eukaryota</taxon>
        <taxon>Fungi</taxon>
        <taxon>Dikarya</taxon>
        <taxon>Ascomycota</taxon>
        <taxon>Pezizomycotina</taxon>
        <taxon>Sordariomycetes</taxon>
        <taxon>Sordariomycetidae</taxon>
        <taxon>Sordariales</taxon>
        <taxon>Naviculisporaceae</taxon>
        <taxon>Rhypophila</taxon>
    </lineage>
</organism>